<evidence type="ECO:0000313" key="1">
    <source>
        <dbReference type="EMBL" id="KAL0285037.1"/>
    </source>
</evidence>
<reference evidence="1" key="1">
    <citation type="submission" date="2020-06" db="EMBL/GenBank/DDBJ databases">
        <authorList>
            <person name="Li T."/>
            <person name="Hu X."/>
            <person name="Zhang T."/>
            <person name="Song X."/>
            <person name="Zhang H."/>
            <person name="Dai N."/>
            <person name="Sheng W."/>
            <person name="Hou X."/>
            <person name="Wei L."/>
        </authorList>
    </citation>
    <scope>NUCLEOTIDE SEQUENCE</scope>
    <source>
        <strain evidence="1">KEN8</strain>
        <tissue evidence="1">Leaf</tissue>
    </source>
</reference>
<dbReference type="SUPFAM" id="SSF56672">
    <property type="entry name" value="DNA/RNA polymerases"/>
    <property type="match status" value="1"/>
</dbReference>
<sequence length="138" mass="15531">MDQLVDSTSGCKLLSIMDASQGYHQIMLAPEDRKRISFITSVGTFYSMGKCAFGVQGEHFLGFMVTQRGIEAKPLKIKAILDMEAPTNVNEVRQLIGRIVVLSHFISKAAEKSLPFFKVLKKAKNFEWDTSHQLRSHL</sequence>
<organism evidence="1">
    <name type="scientific">Sesamum calycinum</name>
    <dbReference type="NCBI Taxonomy" id="2727403"/>
    <lineage>
        <taxon>Eukaryota</taxon>
        <taxon>Viridiplantae</taxon>
        <taxon>Streptophyta</taxon>
        <taxon>Embryophyta</taxon>
        <taxon>Tracheophyta</taxon>
        <taxon>Spermatophyta</taxon>
        <taxon>Magnoliopsida</taxon>
        <taxon>eudicotyledons</taxon>
        <taxon>Gunneridae</taxon>
        <taxon>Pentapetalae</taxon>
        <taxon>asterids</taxon>
        <taxon>lamiids</taxon>
        <taxon>Lamiales</taxon>
        <taxon>Pedaliaceae</taxon>
        <taxon>Sesamum</taxon>
    </lineage>
</organism>
<gene>
    <name evidence="1" type="ORF">Scaly_2831100</name>
</gene>
<dbReference type="InterPro" id="IPR050951">
    <property type="entry name" value="Retrovirus_Pol_polyprotein"/>
</dbReference>
<dbReference type="PANTHER" id="PTHR37984">
    <property type="entry name" value="PROTEIN CBG26694"/>
    <property type="match status" value="1"/>
</dbReference>
<dbReference type="Gene3D" id="3.10.10.10">
    <property type="entry name" value="HIV Type 1 Reverse Transcriptase, subunit A, domain 1"/>
    <property type="match status" value="1"/>
</dbReference>
<dbReference type="AlphaFoldDB" id="A0AAW2ITB8"/>
<dbReference type="Gene3D" id="3.30.70.270">
    <property type="match status" value="2"/>
</dbReference>
<evidence type="ECO:0008006" key="2">
    <source>
        <dbReference type="Google" id="ProtNLM"/>
    </source>
</evidence>
<dbReference type="PANTHER" id="PTHR37984:SF5">
    <property type="entry name" value="PROTEIN NYNRIN-LIKE"/>
    <property type="match status" value="1"/>
</dbReference>
<protein>
    <recommendedName>
        <fullName evidence="2">Reverse transcriptase domain-containing protein</fullName>
    </recommendedName>
</protein>
<reference evidence="1" key="2">
    <citation type="journal article" date="2024" name="Plant">
        <title>Genomic evolution and insights into agronomic trait innovations of Sesamum species.</title>
        <authorList>
            <person name="Miao H."/>
            <person name="Wang L."/>
            <person name="Qu L."/>
            <person name="Liu H."/>
            <person name="Sun Y."/>
            <person name="Le M."/>
            <person name="Wang Q."/>
            <person name="Wei S."/>
            <person name="Zheng Y."/>
            <person name="Lin W."/>
            <person name="Duan Y."/>
            <person name="Cao H."/>
            <person name="Xiong S."/>
            <person name="Wang X."/>
            <person name="Wei L."/>
            <person name="Li C."/>
            <person name="Ma Q."/>
            <person name="Ju M."/>
            <person name="Zhao R."/>
            <person name="Li G."/>
            <person name="Mu C."/>
            <person name="Tian Q."/>
            <person name="Mei H."/>
            <person name="Zhang T."/>
            <person name="Gao T."/>
            <person name="Zhang H."/>
        </authorList>
    </citation>
    <scope>NUCLEOTIDE SEQUENCE</scope>
    <source>
        <strain evidence="1">KEN8</strain>
    </source>
</reference>
<accession>A0AAW2ITB8</accession>
<dbReference type="InterPro" id="IPR043502">
    <property type="entry name" value="DNA/RNA_pol_sf"/>
</dbReference>
<comment type="caution">
    <text evidence="1">The sequence shown here is derived from an EMBL/GenBank/DDBJ whole genome shotgun (WGS) entry which is preliminary data.</text>
</comment>
<proteinExistence type="predicted"/>
<name>A0AAW2ITB8_9LAMI</name>
<dbReference type="EMBL" id="JACGWM010001969">
    <property type="protein sequence ID" value="KAL0285037.1"/>
    <property type="molecule type" value="Genomic_DNA"/>
</dbReference>
<dbReference type="InterPro" id="IPR043128">
    <property type="entry name" value="Rev_trsase/Diguanyl_cyclase"/>
</dbReference>